<dbReference type="STRING" id="1121003.SAMN03080618_01431"/>
<reference evidence="2" key="1">
    <citation type="submission" date="2016-10" db="EMBL/GenBank/DDBJ databases">
        <authorList>
            <person name="Varghese N."/>
            <person name="Submissions S."/>
        </authorList>
    </citation>
    <scope>NUCLEOTIDE SEQUENCE [LARGE SCALE GENOMIC DNA]</scope>
    <source>
        <strain evidence="2">DSM 21857</strain>
    </source>
</reference>
<dbReference type="AlphaFoldDB" id="A0A1I3L8Z7"/>
<evidence type="ECO:0000313" key="1">
    <source>
        <dbReference type="EMBL" id="SFI81201.1"/>
    </source>
</evidence>
<dbReference type="Proteomes" id="UP000242763">
    <property type="component" value="Unassembled WGS sequence"/>
</dbReference>
<proteinExistence type="predicted"/>
<gene>
    <name evidence="1" type="ORF">SAMN03080618_01431</name>
</gene>
<organism evidence="1 2">
    <name type="scientific">Aquamicrobium aerolatum DSM 21857</name>
    <dbReference type="NCBI Taxonomy" id="1121003"/>
    <lineage>
        <taxon>Bacteria</taxon>
        <taxon>Pseudomonadati</taxon>
        <taxon>Pseudomonadota</taxon>
        <taxon>Alphaproteobacteria</taxon>
        <taxon>Hyphomicrobiales</taxon>
        <taxon>Phyllobacteriaceae</taxon>
        <taxon>Aerobium</taxon>
    </lineage>
</organism>
<protein>
    <submittedName>
        <fullName evidence="1">Uncharacterized protein</fullName>
    </submittedName>
</protein>
<dbReference type="EMBL" id="FORF01000006">
    <property type="protein sequence ID" value="SFI81201.1"/>
    <property type="molecule type" value="Genomic_DNA"/>
</dbReference>
<sequence>MDMMALVLSFVAGGLVACLTIFWMFARSAPNIDGDIIEQMRRETDEAEQVDGGLLMREGKKSLH</sequence>
<evidence type="ECO:0000313" key="2">
    <source>
        <dbReference type="Proteomes" id="UP000242763"/>
    </source>
</evidence>
<name>A0A1I3L8Z7_9HYPH</name>
<dbReference type="RefSeq" id="WP_091520292.1">
    <property type="nucleotide sequence ID" value="NZ_FORF01000006.1"/>
</dbReference>
<accession>A0A1I3L8Z7</accession>
<keyword evidence="2" id="KW-1185">Reference proteome</keyword>